<proteinExistence type="predicted"/>
<keyword evidence="1" id="KW-0614">Plasmid</keyword>
<protein>
    <submittedName>
        <fullName evidence="1">Uncharacterized protein</fullName>
    </submittedName>
</protein>
<dbReference type="Proteomes" id="UP001219537">
    <property type="component" value="Plasmid p_1"/>
</dbReference>
<name>A0AAQ2Y5A6_9VIBR</name>
<organism evidence="1 2">
    <name type="scientific">Vibrio campbellii</name>
    <dbReference type="NCBI Taxonomy" id="680"/>
    <lineage>
        <taxon>Bacteria</taxon>
        <taxon>Pseudomonadati</taxon>
        <taxon>Pseudomonadota</taxon>
        <taxon>Gammaproteobacteria</taxon>
        <taxon>Vibrionales</taxon>
        <taxon>Vibrionaceae</taxon>
        <taxon>Vibrio</taxon>
    </lineage>
</organism>
<accession>A0AAQ2Y5A6</accession>
<evidence type="ECO:0000313" key="1">
    <source>
        <dbReference type="EMBL" id="WDG11938.1"/>
    </source>
</evidence>
<gene>
    <name evidence="1" type="ORF">PUN50_26975</name>
</gene>
<sequence length="171" mass="19513">MNETMMIQDAHNAFVLENVLDTQGFTSEQACPCCGQAAARREFDELLGGCINQVYSLDCPHCGHHECDQEYCSQCEAFAWADEVDEHENERLHACEYLIAFDIFKEQLQAGQVISALEWTEFKHALLNEPGLLSWLDEVGMNFHFDVITPKKAIDWLKHQLLEACINTQSE</sequence>
<reference evidence="1" key="1">
    <citation type="submission" date="2023-02" db="EMBL/GenBank/DDBJ databases">
        <title>Isolation, identification, and genome analysis of Vibrio campbellii in the Penaeus vannamei larvae stage.</title>
        <authorList>
            <person name="Huang T."/>
            <person name="Zhang B."/>
        </authorList>
    </citation>
    <scope>NUCLEOTIDE SEQUENCE</scope>
    <source>
        <strain evidence="1">20220413_1</strain>
        <plasmid evidence="1">p_1</plasmid>
    </source>
</reference>
<geneLocation type="plasmid" evidence="1 2">
    <name>p_1</name>
</geneLocation>
<evidence type="ECO:0000313" key="2">
    <source>
        <dbReference type="Proteomes" id="UP001219537"/>
    </source>
</evidence>
<dbReference type="EMBL" id="CP117990">
    <property type="protein sequence ID" value="WDG11938.1"/>
    <property type="molecule type" value="Genomic_DNA"/>
</dbReference>
<dbReference type="RefSeq" id="WP_274292171.1">
    <property type="nucleotide sequence ID" value="NZ_CP117990.1"/>
</dbReference>
<dbReference type="AlphaFoldDB" id="A0AAQ2Y5A6"/>